<evidence type="ECO:0000256" key="1">
    <source>
        <dbReference type="ARBA" id="ARBA00004609"/>
    </source>
</evidence>
<dbReference type="InterPro" id="IPR050344">
    <property type="entry name" value="Peptidase_M1_aminopeptidases"/>
</dbReference>
<evidence type="ECO:0000313" key="22">
    <source>
        <dbReference type="Proteomes" id="UP000000311"/>
    </source>
</evidence>
<evidence type="ECO:0000256" key="7">
    <source>
        <dbReference type="ARBA" id="ARBA00022723"/>
    </source>
</evidence>
<dbReference type="AlphaFoldDB" id="E2ALS9"/>
<organism evidence="22">
    <name type="scientific">Camponotus floridanus</name>
    <name type="common">Florida carpenter ant</name>
    <dbReference type="NCBI Taxonomy" id="104421"/>
    <lineage>
        <taxon>Eukaryota</taxon>
        <taxon>Metazoa</taxon>
        <taxon>Ecdysozoa</taxon>
        <taxon>Arthropoda</taxon>
        <taxon>Hexapoda</taxon>
        <taxon>Insecta</taxon>
        <taxon>Pterygota</taxon>
        <taxon>Neoptera</taxon>
        <taxon>Endopterygota</taxon>
        <taxon>Hymenoptera</taxon>
        <taxon>Apocrita</taxon>
        <taxon>Aculeata</taxon>
        <taxon>Formicoidea</taxon>
        <taxon>Formicidae</taxon>
        <taxon>Formicinae</taxon>
        <taxon>Camponotus</taxon>
    </lineage>
</organism>
<proteinExistence type="inferred from homology"/>
<name>E2ALS9_CAMFO</name>
<feature type="domain" description="Aminopeptidase N-like N-terminal" evidence="20">
    <location>
        <begin position="8"/>
        <end position="178"/>
    </location>
</feature>
<evidence type="ECO:0000256" key="4">
    <source>
        <dbReference type="ARBA" id="ARBA00022475"/>
    </source>
</evidence>
<dbReference type="Gene3D" id="1.10.390.10">
    <property type="entry name" value="Neutral Protease Domain 2"/>
    <property type="match status" value="1"/>
</dbReference>
<dbReference type="GO" id="GO:0005615">
    <property type="term" value="C:extracellular space"/>
    <property type="evidence" value="ECO:0007669"/>
    <property type="project" value="TreeGrafter"/>
</dbReference>
<dbReference type="GO" id="GO:0098552">
    <property type="term" value="C:side of membrane"/>
    <property type="evidence" value="ECO:0007669"/>
    <property type="project" value="UniProtKB-KW"/>
</dbReference>
<dbReference type="GO" id="GO:0005886">
    <property type="term" value="C:plasma membrane"/>
    <property type="evidence" value="ECO:0007669"/>
    <property type="project" value="UniProtKB-SubCell"/>
</dbReference>
<keyword evidence="8" id="KW-0732">Signal</keyword>
<evidence type="ECO:0000256" key="14">
    <source>
        <dbReference type="ARBA" id="ARBA00023288"/>
    </source>
</evidence>
<keyword evidence="7 16" id="KW-0479">Metal-binding</keyword>
<keyword evidence="3" id="KW-0031">Aminopeptidase</keyword>
<dbReference type="PRINTS" id="PR00756">
    <property type="entry name" value="ALADIPTASE"/>
</dbReference>
<sequence length="635" mass="73556">MLVPKLQENFTFEGFVKITAVVQNETDKITLHKGNIQIVNQSVLLENKTVNIKDFIYDKNTEKYTIIVSETFKRESQILIAFDYNGILNDNMIGFYRSSYFDKDNQIKWLAATQFQTTHARHAFPCFDEPSFKAKFTIRISRDDKYKCISNMPVNKTEKLKDQVWDTFHESVPMSTYLVAFVISEFDSIGSEVFKVWSRQSVIEQTNYALKIGTTALELLGNMFEQKYHLPKMDMVAVPDFAAGAMENWGLVTYRESRMLYDEKESSAPAQQDVASVIVHELTHMWFGNLVTPEWWSYLWLSEAFARYFQYFGTAEIEKSWNMKEQFVVEQHESALIADGLESSRPMTREVSNQSQLEGIGDSITYAKGASIVRMMSLMFGTNVSELALRDYIHNNKEKGLGHPDALWEAIENHLQHTTQSVTVKTIMDTWTTQAGYPVVSVNIDDKGKFLITQQRFLLRNLNKTPTNVTWWVPLTWATQTEPNFNNTLAKIWLSTEKDTIDLKIDPKEWVIFNVQSSGFYRVNYNYDGWQRIFNVLNSDKFNDIHVLNRAGIIDDLLNLGRAGLQDYETVLNGLMYLKQETNYLPFKAALNGLDYLNKRFAGHEEHSLFKEYVLSLLHDNRKKLGYKIAQMMID</sequence>
<dbReference type="Gene3D" id="2.60.40.1910">
    <property type="match status" value="1"/>
</dbReference>
<dbReference type="Gene3D" id="2.60.40.1730">
    <property type="entry name" value="tricorn interacting facor f3 domain"/>
    <property type="match status" value="1"/>
</dbReference>
<dbReference type="InterPro" id="IPR045357">
    <property type="entry name" value="Aminopeptidase_N-like_N"/>
</dbReference>
<feature type="domain" description="ERAP1-like C-terminal" evidence="19">
    <location>
        <begin position="510"/>
        <end position="627"/>
    </location>
</feature>
<dbReference type="InterPro" id="IPR034016">
    <property type="entry name" value="M1_APN-typ"/>
</dbReference>
<feature type="site" description="Transition state stabilizer" evidence="17">
    <location>
        <position position="366"/>
    </location>
</feature>
<dbReference type="Gene3D" id="1.25.50.20">
    <property type="match status" value="1"/>
</dbReference>
<feature type="active site" description="Proton acceptor" evidence="15">
    <location>
        <position position="281"/>
    </location>
</feature>
<keyword evidence="10 16" id="KW-0862">Zinc</keyword>
<dbReference type="SUPFAM" id="SSF55486">
    <property type="entry name" value="Metalloproteases ('zincins'), catalytic domain"/>
    <property type="match status" value="1"/>
</dbReference>
<evidence type="ECO:0000256" key="16">
    <source>
        <dbReference type="PIRSR" id="PIRSR634016-3"/>
    </source>
</evidence>
<evidence type="ECO:0000256" key="8">
    <source>
        <dbReference type="ARBA" id="ARBA00022729"/>
    </source>
</evidence>
<dbReference type="PANTHER" id="PTHR11533">
    <property type="entry name" value="PROTEASE M1 ZINC METALLOPROTEASE"/>
    <property type="match status" value="1"/>
</dbReference>
<feature type="binding site" evidence="16">
    <location>
        <position position="303"/>
    </location>
    <ligand>
        <name>Zn(2+)</name>
        <dbReference type="ChEBI" id="CHEBI:29105"/>
        <note>catalytic</note>
    </ligand>
</feature>
<dbReference type="InterPro" id="IPR042097">
    <property type="entry name" value="Aminopeptidase_N-like_N_sf"/>
</dbReference>
<dbReference type="InterPro" id="IPR027268">
    <property type="entry name" value="Peptidase_M4/M1_CTD_sf"/>
</dbReference>
<evidence type="ECO:0000256" key="15">
    <source>
        <dbReference type="PIRSR" id="PIRSR634016-1"/>
    </source>
</evidence>
<dbReference type="Pfam" id="PF17900">
    <property type="entry name" value="Peptidase_M1_N"/>
    <property type="match status" value="1"/>
</dbReference>
<keyword evidence="6" id="KW-0645">Protease</keyword>
<gene>
    <name evidence="21" type="ORF">EAG_10593</name>
</gene>
<dbReference type="GO" id="GO:0008270">
    <property type="term" value="F:zinc ion binding"/>
    <property type="evidence" value="ECO:0007669"/>
    <property type="project" value="InterPro"/>
</dbReference>
<dbReference type="Pfam" id="PF01433">
    <property type="entry name" value="Peptidase_M1"/>
    <property type="match status" value="1"/>
</dbReference>
<keyword evidence="11" id="KW-0482">Metalloprotease</keyword>
<dbReference type="GO" id="GO:0042277">
    <property type="term" value="F:peptide binding"/>
    <property type="evidence" value="ECO:0007669"/>
    <property type="project" value="TreeGrafter"/>
</dbReference>
<feature type="binding site" evidence="16">
    <location>
        <position position="284"/>
    </location>
    <ligand>
        <name>Zn(2+)</name>
        <dbReference type="ChEBI" id="CHEBI:29105"/>
        <note>catalytic</note>
    </ligand>
</feature>
<accession>E2ALS9</accession>
<dbReference type="InterPro" id="IPR001930">
    <property type="entry name" value="Peptidase_M1"/>
</dbReference>
<dbReference type="InParanoid" id="E2ALS9"/>
<comment type="similarity">
    <text evidence="2">Belongs to the peptidase M1 family.</text>
</comment>
<evidence type="ECO:0000256" key="11">
    <source>
        <dbReference type="ARBA" id="ARBA00023049"/>
    </source>
</evidence>
<evidence type="ECO:0000259" key="20">
    <source>
        <dbReference type="Pfam" id="PF17900"/>
    </source>
</evidence>
<evidence type="ECO:0000256" key="13">
    <source>
        <dbReference type="ARBA" id="ARBA00023180"/>
    </source>
</evidence>
<dbReference type="SUPFAM" id="SSF63737">
    <property type="entry name" value="Leukotriene A4 hydrolase N-terminal domain"/>
    <property type="match status" value="1"/>
</dbReference>
<keyword evidence="5" id="KW-0336">GPI-anchor</keyword>
<dbReference type="InterPro" id="IPR014782">
    <property type="entry name" value="Peptidase_M1_dom"/>
</dbReference>
<keyword evidence="12" id="KW-0472">Membrane</keyword>
<dbReference type="OMA" id="ATHMEPT"/>
<dbReference type="GO" id="GO:0005737">
    <property type="term" value="C:cytoplasm"/>
    <property type="evidence" value="ECO:0007669"/>
    <property type="project" value="TreeGrafter"/>
</dbReference>
<evidence type="ECO:0000259" key="19">
    <source>
        <dbReference type="Pfam" id="PF11838"/>
    </source>
</evidence>
<comment type="cofactor">
    <cofactor evidence="16">
        <name>Zn(2+)</name>
        <dbReference type="ChEBI" id="CHEBI:29105"/>
    </cofactor>
    <text evidence="16">Binds 1 zinc ion per subunit.</text>
</comment>
<evidence type="ECO:0000313" key="21">
    <source>
        <dbReference type="EMBL" id="EFN65599.1"/>
    </source>
</evidence>
<keyword evidence="9" id="KW-0378">Hydrolase</keyword>
<evidence type="ECO:0000256" key="2">
    <source>
        <dbReference type="ARBA" id="ARBA00010136"/>
    </source>
</evidence>
<feature type="domain" description="Peptidase M1 membrane alanine aminopeptidase" evidence="18">
    <location>
        <begin position="208"/>
        <end position="431"/>
    </location>
</feature>
<evidence type="ECO:0000256" key="5">
    <source>
        <dbReference type="ARBA" id="ARBA00022622"/>
    </source>
</evidence>
<evidence type="ECO:0000256" key="10">
    <source>
        <dbReference type="ARBA" id="ARBA00022833"/>
    </source>
</evidence>
<protein>
    <submittedName>
        <fullName evidence="21">Thyrotropin-releasing hormone-degrading ectoenzyme</fullName>
    </submittedName>
</protein>
<keyword evidence="22" id="KW-1185">Reference proteome</keyword>
<feature type="binding site" evidence="16">
    <location>
        <position position="280"/>
    </location>
    <ligand>
        <name>Zn(2+)</name>
        <dbReference type="ChEBI" id="CHEBI:29105"/>
        <note>catalytic</note>
    </ligand>
</feature>
<dbReference type="EMBL" id="GL440629">
    <property type="protein sequence ID" value="EFN65599.1"/>
    <property type="molecule type" value="Genomic_DNA"/>
</dbReference>
<dbReference type="FunFam" id="1.10.390.10:FF:000013">
    <property type="entry name" value="Aminopeptidase N"/>
    <property type="match status" value="1"/>
</dbReference>
<keyword evidence="13" id="KW-0325">Glycoprotein</keyword>
<keyword evidence="4" id="KW-1003">Cell membrane</keyword>
<dbReference type="OrthoDB" id="10031169at2759"/>
<dbReference type="FunFam" id="2.60.40.1730:FF:000013">
    <property type="entry name" value="Aminopeptidase"/>
    <property type="match status" value="1"/>
</dbReference>
<dbReference type="InterPro" id="IPR024571">
    <property type="entry name" value="ERAP1-like_C_dom"/>
</dbReference>
<evidence type="ECO:0000256" key="12">
    <source>
        <dbReference type="ARBA" id="ARBA00023136"/>
    </source>
</evidence>
<evidence type="ECO:0000256" key="6">
    <source>
        <dbReference type="ARBA" id="ARBA00022670"/>
    </source>
</evidence>
<dbReference type="Pfam" id="PF11838">
    <property type="entry name" value="ERAP1_C"/>
    <property type="match status" value="1"/>
</dbReference>
<dbReference type="Proteomes" id="UP000000311">
    <property type="component" value="Unassembled WGS sequence"/>
</dbReference>
<reference evidence="21 22" key="1">
    <citation type="journal article" date="2010" name="Science">
        <title>Genomic comparison of the ants Camponotus floridanus and Harpegnathos saltator.</title>
        <authorList>
            <person name="Bonasio R."/>
            <person name="Zhang G."/>
            <person name="Ye C."/>
            <person name="Mutti N.S."/>
            <person name="Fang X."/>
            <person name="Qin N."/>
            <person name="Donahue G."/>
            <person name="Yang P."/>
            <person name="Li Q."/>
            <person name="Li C."/>
            <person name="Zhang P."/>
            <person name="Huang Z."/>
            <person name="Berger S.L."/>
            <person name="Reinberg D."/>
            <person name="Wang J."/>
            <person name="Liebig J."/>
        </authorList>
    </citation>
    <scope>NUCLEOTIDE SEQUENCE [LARGE SCALE GENOMIC DNA]</scope>
    <source>
        <strain evidence="22">C129</strain>
    </source>
</reference>
<dbReference type="GO" id="GO:0070006">
    <property type="term" value="F:metalloaminopeptidase activity"/>
    <property type="evidence" value="ECO:0007669"/>
    <property type="project" value="TreeGrafter"/>
</dbReference>
<dbReference type="CDD" id="cd09601">
    <property type="entry name" value="M1_APN-Q_like"/>
    <property type="match status" value="1"/>
</dbReference>
<dbReference type="PANTHER" id="PTHR11533:SF290">
    <property type="entry name" value="AMINOPEPTIDASE"/>
    <property type="match status" value="1"/>
</dbReference>
<dbReference type="GO" id="GO:0006508">
    <property type="term" value="P:proteolysis"/>
    <property type="evidence" value="ECO:0007669"/>
    <property type="project" value="UniProtKB-KW"/>
</dbReference>
<dbReference type="FunFam" id="2.60.40.1910:FF:000008">
    <property type="entry name" value="Aminopeptidase"/>
    <property type="match status" value="1"/>
</dbReference>
<evidence type="ECO:0000256" key="9">
    <source>
        <dbReference type="ARBA" id="ARBA00022801"/>
    </source>
</evidence>
<keyword evidence="14" id="KW-0449">Lipoprotein</keyword>
<evidence type="ECO:0000256" key="17">
    <source>
        <dbReference type="PIRSR" id="PIRSR634016-4"/>
    </source>
</evidence>
<evidence type="ECO:0000256" key="3">
    <source>
        <dbReference type="ARBA" id="ARBA00022438"/>
    </source>
</evidence>
<evidence type="ECO:0000259" key="18">
    <source>
        <dbReference type="Pfam" id="PF01433"/>
    </source>
</evidence>
<dbReference type="GO" id="GO:0043171">
    <property type="term" value="P:peptide catabolic process"/>
    <property type="evidence" value="ECO:0007669"/>
    <property type="project" value="TreeGrafter"/>
</dbReference>
<comment type="subcellular location">
    <subcellularLocation>
        <location evidence="1">Cell membrane</location>
        <topology evidence="1">Lipid-anchor</topology>
        <topology evidence="1">GPI-anchor</topology>
    </subcellularLocation>
</comment>